<evidence type="ECO:0000313" key="2">
    <source>
        <dbReference type="EMBL" id="MUK50053.1"/>
    </source>
</evidence>
<evidence type="ECO:0000313" key="4">
    <source>
        <dbReference type="Proteomes" id="UP000448038"/>
    </source>
</evidence>
<dbReference type="Proteomes" id="UP000448038">
    <property type="component" value="Unassembled WGS sequence"/>
</dbReference>
<protein>
    <submittedName>
        <fullName evidence="1">Uncharacterized protein</fullName>
    </submittedName>
</protein>
<accession>A0A510UGI6</accession>
<dbReference type="AlphaFoldDB" id="A0A510UGI6"/>
<dbReference type="RefSeq" id="WP_146860592.1">
    <property type="nucleotide sequence ID" value="NZ_BJTZ01000001.1"/>
</dbReference>
<gene>
    <name evidence="1" type="ORF">AFI02nite_01210</name>
    <name evidence="2" type="ORF">GNP88_12845</name>
</gene>
<dbReference type="Proteomes" id="UP000321787">
    <property type="component" value="Unassembled WGS sequence"/>
</dbReference>
<comment type="caution">
    <text evidence="1">The sequence shown here is derived from an EMBL/GenBank/DDBJ whole genome shotgun (WGS) entry which is preliminary data.</text>
</comment>
<reference evidence="2 4" key="2">
    <citation type="submission" date="2019-11" db="EMBL/GenBank/DDBJ databases">
        <title>Using colonization assays and comparative genomics to discover symbiosis behaviors and factors in Vibrio fischeri.</title>
        <authorList>
            <person name="Bongrand C."/>
            <person name="Moriano-Gutierrez S."/>
            <person name="Arevalo P."/>
            <person name="Mcfall-Ngai M."/>
            <person name="Visick K."/>
            <person name="Polz M.F."/>
            <person name="Ruby E.G."/>
        </authorList>
    </citation>
    <scope>NUCLEOTIDE SEQUENCE [LARGE SCALE GENOMIC DNA]</scope>
    <source>
        <strain evidence="4">emors.4.1</strain>
        <strain evidence="2">Emors.4.1</strain>
    </source>
</reference>
<evidence type="ECO:0000313" key="3">
    <source>
        <dbReference type="Proteomes" id="UP000321787"/>
    </source>
</evidence>
<evidence type="ECO:0000313" key="1">
    <source>
        <dbReference type="EMBL" id="GEK12085.1"/>
    </source>
</evidence>
<reference evidence="1 3" key="1">
    <citation type="submission" date="2019-07" db="EMBL/GenBank/DDBJ databases">
        <title>Whole genome shotgun sequence of Aliivibrio fischeri NBRC 101058.</title>
        <authorList>
            <person name="Hosoyama A."/>
            <person name="Uohara A."/>
            <person name="Ohji S."/>
            <person name="Ichikawa N."/>
        </authorList>
    </citation>
    <scope>NUCLEOTIDE SEQUENCE [LARGE SCALE GENOMIC DNA]</scope>
    <source>
        <strain evidence="1 3">NBRC 101058</strain>
    </source>
</reference>
<dbReference type="EMBL" id="WOBN01000020">
    <property type="protein sequence ID" value="MUK50053.1"/>
    <property type="molecule type" value="Genomic_DNA"/>
</dbReference>
<proteinExistence type="predicted"/>
<sequence length="441" mass="51341">MNRYRYLVDDVKKTLTDADKQQAIADIALAQEQLSSFSENMVNFLYTKAILAAETASFYIKQQYRFHQNGYPAKEIDYLTLLETQLSEIEKVFIALLRIHRGFVYVVYSEYPEVLAWLCLSKNIESQHENDELALLGIGIIDQLDPELAMSLILRSNSNHIHKLLARFIEGGASKRELYYRCLVINQSVSVSLIKHWLEDKKLPEKMLHSYLALMNVGSSIEWLQELTNADDLLFENLILKEDRSTWFRQQYSVDTISSETANTYSKLLTLKEFSLFDIEKEQAVIHFILSGDTELVPLIIDHLMQLDEVDAQLWCEGLFLVYGEEFPFLPSKLGNTIEWQDALHEIVEWQEQIEVVKPVPLRMGQKLTFDSSIRAMKSSELSSSLREWLWRELCIMSRVHFYWHPQLSLQDQEGLFDNIQSIPLVRERFNLRGKHAAVGY</sequence>
<dbReference type="EMBL" id="BJTZ01000001">
    <property type="protein sequence ID" value="GEK12085.1"/>
    <property type="molecule type" value="Genomic_DNA"/>
</dbReference>
<organism evidence="1 3">
    <name type="scientific">Aliivibrio fischeri</name>
    <name type="common">Vibrio fischeri</name>
    <dbReference type="NCBI Taxonomy" id="668"/>
    <lineage>
        <taxon>Bacteria</taxon>
        <taxon>Pseudomonadati</taxon>
        <taxon>Pseudomonadota</taxon>
        <taxon>Gammaproteobacteria</taxon>
        <taxon>Vibrionales</taxon>
        <taxon>Vibrionaceae</taxon>
        <taxon>Aliivibrio</taxon>
    </lineage>
</organism>
<name>A0A510UGI6_ALIFS</name>